<dbReference type="EMBL" id="BLAF01000047">
    <property type="protein sequence ID" value="GES24037.1"/>
    <property type="molecule type" value="Genomic_DNA"/>
</dbReference>
<gene>
    <name evidence="4" type="ORF">Aple_069360</name>
</gene>
<keyword evidence="5" id="KW-1185">Reference proteome</keyword>
<dbReference type="InterPro" id="IPR000182">
    <property type="entry name" value="GNAT_dom"/>
</dbReference>
<dbReference type="PANTHER" id="PTHR43420:SF12">
    <property type="entry name" value="N-ACETYLTRANSFERASE DOMAIN-CONTAINING PROTEIN"/>
    <property type="match status" value="1"/>
</dbReference>
<dbReference type="AlphaFoldDB" id="A0A5M3XRU3"/>
<reference evidence="4 5" key="1">
    <citation type="submission" date="2019-10" db="EMBL/GenBank/DDBJ databases">
        <title>Whole genome shotgun sequence of Acrocarpospora pleiomorpha NBRC 16267.</title>
        <authorList>
            <person name="Ichikawa N."/>
            <person name="Kimura A."/>
            <person name="Kitahashi Y."/>
            <person name="Komaki H."/>
            <person name="Oguchi A."/>
        </authorList>
    </citation>
    <scope>NUCLEOTIDE SEQUENCE [LARGE SCALE GENOMIC DNA]</scope>
    <source>
        <strain evidence="4 5">NBRC 16267</strain>
    </source>
</reference>
<dbReference type="SUPFAM" id="SSF55729">
    <property type="entry name" value="Acyl-CoA N-acyltransferases (Nat)"/>
    <property type="match status" value="1"/>
</dbReference>
<dbReference type="RefSeq" id="WP_155348886.1">
    <property type="nucleotide sequence ID" value="NZ_BAAAHM010000024.1"/>
</dbReference>
<organism evidence="4 5">
    <name type="scientific">Acrocarpospora pleiomorpha</name>
    <dbReference type="NCBI Taxonomy" id="90975"/>
    <lineage>
        <taxon>Bacteria</taxon>
        <taxon>Bacillati</taxon>
        <taxon>Actinomycetota</taxon>
        <taxon>Actinomycetes</taxon>
        <taxon>Streptosporangiales</taxon>
        <taxon>Streptosporangiaceae</taxon>
        <taxon>Acrocarpospora</taxon>
    </lineage>
</organism>
<comment type="caution">
    <text evidence="4">The sequence shown here is derived from an EMBL/GenBank/DDBJ whole genome shotgun (WGS) entry which is preliminary data.</text>
</comment>
<protein>
    <submittedName>
        <fullName evidence="4">Acetyltransferase</fullName>
    </submittedName>
</protein>
<dbReference type="Pfam" id="PF00583">
    <property type="entry name" value="Acetyltransf_1"/>
    <property type="match status" value="1"/>
</dbReference>
<name>A0A5M3XRU3_9ACTN</name>
<dbReference type="InterPro" id="IPR050680">
    <property type="entry name" value="YpeA/RimI_acetyltransf"/>
</dbReference>
<dbReference type="PROSITE" id="PS51186">
    <property type="entry name" value="GNAT"/>
    <property type="match status" value="1"/>
</dbReference>
<accession>A0A5M3XRU3</accession>
<sequence length="251" mass="27016">MSVPLLVKGLQERAARAIPPVSVDHLDGWWLRRVDFGAWWAGTVLAHGEATPADLARRIGFAEEFYSAHGAATRFQVTPGASPAGLDAALAERGYRREYSISLQSAVTSSVVERTAGPVRGRLDEHPADAWFETWHAVHGGDPGPEWDMLSRVPQPSVYAGAVTGNRVVAVGRAVVDSGWAGVFGMATLPEARGQGAAASVLAALAGWAATQDAGQMYLQVEGNNTPALRLYERAGFTELCRFHYRTREHI</sequence>
<proteinExistence type="predicted"/>
<dbReference type="GO" id="GO:0016747">
    <property type="term" value="F:acyltransferase activity, transferring groups other than amino-acyl groups"/>
    <property type="evidence" value="ECO:0007669"/>
    <property type="project" value="InterPro"/>
</dbReference>
<evidence type="ECO:0000259" key="3">
    <source>
        <dbReference type="PROSITE" id="PS51186"/>
    </source>
</evidence>
<dbReference type="Gene3D" id="3.40.630.30">
    <property type="match status" value="1"/>
</dbReference>
<dbReference type="OrthoDB" id="5243104at2"/>
<dbReference type="PANTHER" id="PTHR43420">
    <property type="entry name" value="ACETYLTRANSFERASE"/>
    <property type="match status" value="1"/>
</dbReference>
<keyword evidence="2" id="KW-0012">Acyltransferase</keyword>
<evidence type="ECO:0000256" key="1">
    <source>
        <dbReference type="ARBA" id="ARBA00022679"/>
    </source>
</evidence>
<evidence type="ECO:0000313" key="5">
    <source>
        <dbReference type="Proteomes" id="UP000377595"/>
    </source>
</evidence>
<dbReference type="Proteomes" id="UP000377595">
    <property type="component" value="Unassembled WGS sequence"/>
</dbReference>
<evidence type="ECO:0000313" key="4">
    <source>
        <dbReference type="EMBL" id="GES24037.1"/>
    </source>
</evidence>
<feature type="domain" description="N-acetyltransferase" evidence="3">
    <location>
        <begin position="119"/>
        <end position="251"/>
    </location>
</feature>
<keyword evidence="1 4" id="KW-0808">Transferase</keyword>
<evidence type="ECO:0000256" key="2">
    <source>
        <dbReference type="ARBA" id="ARBA00023315"/>
    </source>
</evidence>
<dbReference type="InterPro" id="IPR016181">
    <property type="entry name" value="Acyl_CoA_acyltransferase"/>
</dbReference>